<dbReference type="PANTHER" id="PTHR11091">
    <property type="entry name" value="OXIDOREDUCTASE-RELATED"/>
    <property type="match status" value="1"/>
</dbReference>
<dbReference type="Proteomes" id="UP000627838">
    <property type="component" value="Unassembled WGS sequence"/>
</dbReference>
<dbReference type="InterPro" id="IPR036111">
    <property type="entry name" value="Mal/L-sulfo/L-lacto_DH-like_sf"/>
</dbReference>
<evidence type="ECO:0000313" key="5">
    <source>
        <dbReference type="Proteomes" id="UP000627838"/>
    </source>
</evidence>
<evidence type="ECO:0000256" key="3">
    <source>
        <dbReference type="SAM" id="MobiDB-lite"/>
    </source>
</evidence>
<comment type="caution">
    <text evidence="4">The sequence shown here is derived from an EMBL/GenBank/DDBJ whole genome shotgun (WGS) entry which is preliminary data.</text>
</comment>
<organism evidence="4 5">
    <name type="scientific">Actinomadura algeriensis</name>
    <dbReference type="NCBI Taxonomy" id="1679523"/>
    <lineage>
        <taxon>Bacteria</taxon>
        <taxon>Bacillati</taxon>
        <taxon>Actinomycetota</taxon>
        <taxon>Actinomycetes</taxon>
        <taxon>Streptosporangiales</taxon>
        <taxon>Thermomonosporaceae</taxon>
        <taxon>Actinomadura</taxon>
    </lineage>
</organism>
<protein>
    <submittedName>
        <fullName evidence="4">LDH2 family malate/lactate/ureidoglycolate dehydrogenase</fullName>
    </submittedName>
</protein>
<dbReference type="RefSeq" id="WP_192762909.1">
    <property type="nucleotide sequence ID" value="NZ_JADBDZ010000001.1"/>
</dbReference>
<keyword evidence="5" id="KW-1185">Reference proteome</keyword>
<accession>A0ABR9K272</accession>
<comment type="similarity">
    <text evidence="1">Belongs to the LDH2/MDH2 oxidoreductase family.</text>
</comment>
<dbReference type="InterPro" id="IPR043144">
    <property type="entry name" value="Mal/L-sulf/L-lact_DH-like_ah"/>
</dbReference>
<feature type="region of interest" description="Disordered" evidence="3">
    <location>
        <begin position="320"/>
        <end position="365"/>
    </location>
</feature>
<proteinExistence type="inferred from homology"/>
<dbReference type="PANTHER" id="PTHR11091:SF0">
    <property type="entry name" value="MALATE DEHYDROGENASE"/>
    <property type="match status" value="1"/>
</dbReference>
<dbReference type="InterPro" id="IPR003767">
    <property type="entry name" value="Malate/L-lactate_DH-like"/>
</dbReference>
<keyword evidence="2" id="KW-0560">Oxidoreductase</keyword>
<evidence type="ECO:0000256" key="1">
    <source>
        <dbReference type="ARBA" id="ARBA00006056"/>
    </source>
</evidence>
<dbReference type="Gene3D" id="1.10.1530.10">
    <property type="match status" value="1"/>
</dbReference>
<dbReference type="EMBL" id="JADBDZ010000001">
    <property type="protein sequence ID" value="MBE1536951.1"/>
    <property type="molecule type" value="Genomic_DNA"/>
</dbReference>
<evidence type="ECO:0000313" key="4">
    <source>
        <dbReference type="EMBL" id="MBE1536951.1"/>
    </source>
</evidence>
<dbReference type="Gene3D" id="3.30.1370.60">
    <property type="entry name" value="Hypothetical oxidoreductase yiak, domain 2"/>
    <property type="match status" value="1"/>
</dbReference>
<evidence type="ECO:0000256" key="2">
    <source>
        <dbReference type="ARBA" id="ARBA00023002"/>
    </source>
</evidence>
<dbReference type="InterPro" id="IPR043143">
    <property type="entry name" value="Mal/L-sulf/L-lact_DH-like_NADP"/>
</dbReference>
<name>A0ABR9K272_9ACTN</name>
<dbReference type="Pfam" id="PF02615">
    <property type="entry name" value="Ldh_2"/>
    <property type="match status" value="1"/>
</dbReference>
<reference evidence="4 5" key="1">
    <citation type="submission" date="2020-10" db="EMBL/GenBank/DDBJ databases">
        <title>Sequencing the genomes of 1000 actinobacteria strains.</title>
        <authorList>
            <person name="Klenk H.-P."/>
        </authorList>
    </citation>
    <scope>NUCLEOTIDE SEQUENCE [LARGE SCALE GENOMIC DNA]</scope>
    <source>
        <strain evidence="4 5">DSM 46744</strain>
    </source>
</reference>
<feature type="compositionally biased region" description="Basic and acidic residues" evidence="3">
    <location>
        <begin position="336"/>
        <end position="345"/>
    </location>
</feature>
<sequence>MTPADTAPARYPAEALTDVAARVLMAQGVPLDDARLVADGLVVADAWGHPSHGLLRLGWYVERLRAGVMKPVTEVSLPVDAGAVAVLDGRDGVGQVVTARACDDAVRRAAEHGVGVVAVRNGNHFGTAAYFTRRMAAAGCVAFLTTNGSPAMAPWGGREKTVGANPWSIAAPRAGADPVVLDIANTVVARGKIYAALERGEDIPADWAIDADGNPTTDPRAAIDGIVQPMAGHKGYAISFMMDVLSGVLTGSSFGTAVAGPYVPDRRSGCGHLVIAVRVDALLPEQEFARRLDYLIEHTKAVPTAPGTPEIFYPGEIEDRNARTSARTGVPLPSRTRSELDRLARESGVAMPEPITEEAASPCSS</sequence>
<gene>
    <name evidence="4" type="ORF">H4W34_006784</name>
</gene>
<dbReference type="SUPFAM" id="SSF89733">
    <property type="entry name" value="L-sulfolactate dehydrogenase-like"/>
    <property type="match status" value="1"/>
</dbReference>